<comment type="caution">
    <text evidence="1">The sequence shown here is derived from an EMBL/GenBank/DDBJ whole genome shotgun (WGS) entry which is preliminary data.</text>
</comment>
<reference evidence="1" key="1">
    <citation type="submission" date="2023-04" db="EMBL/GenBank/DDBJ databases">
        <title>Draft Genome sequencing of Naganishia species isolated from polar environments using Oxford Nanopore Technology.</title>
        <authorList>
            <person name="Leo P."/>
            <person name="Venkateswaran K."/>
        </authorList>
    </citation>
    <scope>NUCLEOTIDE SEQUENCE</scope>
    <source>
        <strain evidence="1">DBVPG 5303</strain>
    </source>
</reference>
<dbReference type="EMBL" id="JASBWV010000031">
    <property type="protein sequence ID" value="KAJ9117692.1"/>
    <property type="molecule type" value="Genomic_DNA"/>
</dbReference>
<evidence type="ECO:0000313" key="2">
    <source>
        <dbReference type="Proteomes" id="UP001234202"/>
    </source>
</evidence>
<gene>
    <name evidence="1" type="ORF">QFC24_006406</name>
</gene>
<sequence length="745" mass="80988">MPQESTKKIPPSRHMVWYREIVPATVPVILLGTGIFFTLTLLQTHLSHSRSLSDSSARITRLEEELAELREKHSRQAVNWSEGLGRVVRRVRDLGREVHEFDDLKSLAATGASVSSSAAPSTLNPNPDVGEQRVPVGQEVQETPMSLPARIMAAFGGASSPTTTSSTTRTTIPSASSSVGSIADAAAAAAASVADRTAAKANELANRSSSIASDLANTTFQKMDNLRSTSSVALTNASHTIDQVVSDVQSEAHERFSTLPHRPDTDLNAAIKDAPGGEAFAARLLATFGNPRKDRQRTEAELERLEALARETSIQDLSEKASTAAHLVRGKVHDSFERIAEHLDPAAQRAGEKMDQLRETSGQVVERVEEKVDAVVHELREEAEERFRTLPPTPETDLRGAIRDTPGGESFAARLLATFGNPRKDGQKTEAELARLEALARETSVQDLKAKAVDAAHVVSANLHDGFEAVAERMDPVARQAGEKMDQWRMVSGKVVDRVEDKVEGVVSDVRSEAEERFRTLPPTPETDLKAAVKEAPVGPSFAARLMSTFGNPTTDSTKTTKELAHVGQQLSHIAQEQETRAVHLAQDVVSGVREMEHKVQGGLQELRAEGVKPLLSATADKVDSLRTTSQQALAHAEEQIQQHLPSTGSLPRPRPVKTADGEYPAETAELGVLASRLIATFGRPSEDRAQTTREVAQVKNEAERIVERGEEVARPALERAERVVEDVKGRVVAEVDEGKKRWWS</sequence>
<protein>
    <submittedName>
        <fullName evidence="1">Uncharacterized protein</fullName>
    </submittedName>
</protein>
<keyword evidence="2" id="KW-1185">Reference proteome</keyword>
<dbReference type="Proteomes" id="UP001234202">
    <property type="component" value="Unassembled WGS sequence"/>
</dbReference>
<evidence type="ECO:0000313" key="1">
    <source>
        <dbReference type="EMBL" id="KAJ9117692.1"/>
    </source>
</evidence>
<accession>A0ACC2X4L7</accession>
<proteinExistence type="predicted"/>
<name>A0ACC2X4L7_9TREE</name>
<organism evidence="1 2">
    <name type="scientific">Naganishia onofrii</name>
    <dbReference type="NCBI Taxonomy" id="1851511"/>
    <lineage>
        <taxon>Eukaryota</taxon>
        <taxon>Fungi</taxon>
        <taxon>Dikarya</taxon>
        <taxon>Basidiomycota</taxon>
        <taxon>Agaricomycotina</taxon>
        <taxon>Tremellomycetes</taxon>
        <taxon>Filobasidiales</taxon>
        <taxon>Filobasidiaceae</taxon>
        <taxon>Naganishia</taxon>
    </lineage>
</organism>